<dbReference type="Proteomes" id="UP000028002">
    <property type="component" value="Unassembled WGS sequence"/>
</dbReference>
<evidence type="ECO:0000313" key="1">
    <source>
        <dbReference type="EMBL" id="KER04636.1"/>
    </source>
</evidence>
<dbReference type="AlphaFoldDB" id="A0A081S133"/>
<reference evidence="1 2" key="1">
    <citation type="submission" date="2014-03" db="EMBL/GenBank/DDBJ databases">
        <title>Draft Genome of Photorhabdus temperata Meg1.</title>
        <authorList>
            <person name="Hurst S.G.IV."/>
            <person name="Morris K."/>
            <person name="Thomas K."/>
            <person name="Tisa L.S."/>
        </authorList>
    </citation>
    <scope>NUCLEOTIDE SEQUENCE [LARGE SCALE GENOMIC DNA]</scope>
    <source>
        <strain evidence="1 2">Meg1</strain>
    </source>
</reference>
<dbReference type="Pfam" id="PF09938">
    <property type="entry name" value="DUF2170"/>
    <property type="match status" value="1"/>
</dbReference>
<dbReference type="EMBL" id="JGVH01000005">
    <property type="protein sequence ID" value="KER04636.1"/>
    <property type="molecule type" value="Genomic_DNA"/>
</dbReference>
<comment type="caution">
    <text evidence="1">The sequence shown here is derived from an EMBL/GenBank/DDBJ whole genome shotgun (WGS) entry which is preliminary data.</text>
</comment>
<gene>
    <name evidence="1" type="ORF">MEG1DRAFT_00627</name>
</gene>
<organism evidence="1 2">
    <name type="scientific">Photorhabdus temperata subsp. temperata Meg1</name>
    <dbReference type="NCBI Taxonomy" id="1393735"/>
    <lineage>
        <taxon>Bacteria</taxon>
        <taxon>Pseudomonadati</taxon>
        <taxon>Pseudomonadota</taxon>
        <taxon>Gammaproteobacteria</taxon>
        <taxon>Enterobacterales</taxon>
        <taxon>Morganellaceae</taxon>
        <taxon>Photorhabdus</taxon>
    </lineage>
</organism>
<dbReference type="InterPro" id="IPR019231">
    <property type="entry name" value="DUF2170"/>
</dbReference>
<evidence type="ECO:0008006" key="3">
    <source>
        <dbReference type="Google" id="ProtNLM"/>
    </source>
</evidence>
<proteinExistence type="predicted"/>
<name>A0A081S133_PHOTE</name>
<dbReference type="PATRIC" id="fig|1393735.3.peg.637"/>
<evidence type="ECO:0000313" key="2">
    <source>
        <dbReference type="Proteomes" id="UP000028002"/>
    </source>
</evidence>
<protein>
    <recommendedName>
        <fullName evidence="3">Cytoplasmic protein</fullName>
    </recommendedName>
</protein>
<sequence length="143" mass="15705">MACYWKITQTIGVDSLELNQVITALKKSDNNWTVEPTGECLVITNEDGVKAHLAICGKQITVEALIFAEEHVSDTAALNKFILETHKMIPLTSVGITEVDGQSYYTAFGALSSESKVESVVIEVSMLFANINELLDAYSEFLK</sequence>
<accession>A0A081S133</accession>